<dbReference type="InterPro" id="IPR014710">
    <property type="entry name" value="RmlC-like_jellyroll"/>
</dbReference>
<sequence length="232" mass="25368">MMLQTPGRIYLADQHGTHCTPHSSRCSVFSFGAYQDAQRPALGRLLAFNQETLGGGQQLTLDAPQDVGCLVLPLTGAIQCAVSAEPVQVEVEQVWVSRLSAQQSVTLHNPFPEDAVQFLHIWLEPNQTAATQLAPVLAYTFEELEQGLARVMDFSDDWPFALLLGRFQGRQETAHPVQQPGNLIFAYALAGAFEIEGRLLHPNDGLALWPTQAAEIEALSNNALLLLLEVKG</sequence>
<reference evidence="2 3" key="1">
    <citation type="submission" date="2018-12" db="EMBL/GenBank/DDBJ databases">
        <authorList>
            <person name="Feng G."/>
            <person name="Zhu H."/>
        </authorList>
    </citation>
    <scope>NUCLEOTIDE SEQUENCE [LARGE SCALE GENOMIC DNA]</scope>
    <source>
        <strain evidence="2 3">KCTC 12533</strain>
    </source>
</reference>
<dbReference type="InterPro" id="IPR041602">
    <property type="entry name" value="Quercetinase_C"/>
</dbReference>
<dbReference type="Proteomes" id="UP000273500">
    <property type="component" value="Unassembled WGS sequence"/>
</dbReference>
<gene>
    <name evidence="2" type="ORF">EI291_03950</name>
</gene>
<evidence type="ECO:0000313" key="3">
    <source>
        <dbReference type="Proteomes" id="UP000273500"/>
    </source>
</evidence>
<proteinExistence type="predicted"/>
<dbReference type="SUPFAM" id="SSF51182">
    <property type="entry name" value="RmlC-like cupins"/>
    <property type="match status" value="1"/>
</dbReference>
<accession>A0A428KXP5</accession>
<organism evidence="2 3">
    <name type="scientific">Hymenobacter rigui</name>
    <dbReference type="NCBI Taxonomy" id="334424"/>
    <lineage>
        <taxon>Bacteria</taxon>
        <taxon>Pseudomonadati</taxon>
        <taxon>Bacteroidota</taxon>
        <taxon>Cytophagia</taxon>
        <taxon>Cytophagales</taxon>
        <taxon>Hymenobacteraceae</taxon>
        <taxon>Hymenobacter</taxon>
    </lineage>
</organism>
<dbReference type="Pfam" id="PF17954">
    <property type="entry name" value="Pirin_C_2"/>
    <property type="match status" value="1"/>
</dbReference>
<evidence type="ECO:0000313" key="2">
    <source>
        <dbReference type="EMBL" id="RSK51472.1"/>
    </source>
</evidence>
<protein>
    <recommendedName>
        <fullName evidence="1">Quercetin 2,3-dioxygenase C-terminal cupin domain-containing protein</fullName>
    </recommendedName>
</protein>
<dbReference type="OrthoDB" id="321327at2"/>
<dbReference type="EMBL" id="RWIT01000001">
    <property type="protein sequence ID" value="RSK51472.1"/>
    <property type="molecule type" value="Genomic_DNA"/>
</dbReference>
<comment type="caution">
    <text evidence="2">The sequence shown here is derived from an EMBL/GenBank/DDBJ whole genome shotgun (WGS) entry which is preliminary data.</text>
</comment>
<feature type="domain" description="Quercetin 2,3-dioxygenase C-terminal cupin" evidence="1">
    <location>
        <begin position="162"/>
        <end position="229"/>
    </location>
</feature>
<dbReference type="InterPro" id="IPR011051">
    <property type="entry name" value="RmlC_Cupin_sf"/>
</dbReference>
<evidence type="ECO:0000259" key="1">
    <source>
        <dbReference type="Pfam" id="PF17954"/>
    </source>
</evidence>
<dbReference type="RefSeq" id="WP_125418173.1">
    <property type="nucleotide sequence ID" value="NZ_RWIT01000001.1"/>
</dbReference>
<dbReference type="Gene3D" id="2.60.120.10">
    <property type="entry name" value="Jelly Rolls"/>
    <property type="match status" value="2"/>
</dbReference>
<dbReference type="AlphaFoldDB" id="A0A428KXP5"/>
<name>A0A428KXP5_9BACT</name>
<keyword evidence="3" id="KW-1185">Reference proteome</keyword>